<dbReference type="GO" id="GO:0005737">
    <property type="term" value="C:cytoplasm"/>
    <property type="evidence" value="ECO:0007669"/>
    <property type="project" value="TreeGrafter"/>
</dbReference>
<dbReference type="PANTHER" id="PTHR10513:SF46">
    <property type="entry name" value="DEOXYGUANOSINE KINASE"/>
    <property type="match status" value="1"/>
</dbReference>
<evidence type="ECO:0000259" key="3">
    <source>
        <dbReference type="Pfam" id="PF01712"/>
    </source>
</evidence>
<keyword evidence="4" id="KW-0418">Kinase</keyword>
<dbReference type="InterPro" id="IPR002624">
    <property type="entry name" value="DCK/DGK"/>
</dbReference>
<sequence length="215" mass="25350">MNIFNKYPYIVVEGPIGSGKSTLARLLANQFNANMFSEKAERNPFLPKFYEDMKHYALPTQLFFLFQRANQISELKQNDFFRNGVVADFFLQKDPIFARLNLDNEEFKLYDQIYRHLEIKAPTPDLVIYLQTPVDLLRARVEKRNIGYEQKISTEYLERIAESYSSYFHNDHNSNVLIVNNESLDILKDKSSLNMLIERILSISSIREYFNPRLT</sequence>
<dbReference type="PANTHER" id="PTHR10513">
    <property type="entry name" value="DEOXYNUCLEOSIDE KINASE"/>
    <property type="match status" value="1"/>
</dbReference>
<feature type="domain" description="Deoxynucleoside kinase" evidence="3">
    <location>
        <begin position="10"/>
        <end position="200"/>
    </location>
</feature>
<feature type="binding site" evidence="2">
    <location>
        <begin position="140"/>
        <end position="144"/>
    </location>
    <ligand>
        <name>ATP</name>
        <dbReference type="ChEBI" id="CHEBI:30616"/>
    </ligand>
</feature>
<dbReference type="CDD" id="cd01673">
    <property type="entry name" value="dNK"/>
    <property type="match status" value="1"/>
</dbReference>
<dbReference type="Gene3D" id="3.40.50.300">
    <property type="entry name" value="P-loop containing nucleotide triphosphate hydrolases"/>
    <property type="match status" value="1"/>
</dbReference>
<dbReference type="PIRSF" id="PIRSF000705">
    <property type="entry name" value="DNK"/>
    <property type="match status" value="1"/>
</dbReference>
<comment type="caution">
    <text evidence="4">The sequence shown here is derived from an EMBL/GenBank/DDBJ whole genome shotgun (WGS) entry which is preliminary data.</text>
</comment>
<dbReference type="OrthoDB" id="9776634at2"/>
<dbReference type="GO" id="GO:0019136">
    <property type="term" value="F:deoxynucleoside kinase activity"/>
    <property type="evidence" value="ECO:0007669"/>
    <property type="project" value="InterPro"/>
</dbReference>
<evidence type="ECO:0000313" key="5">
    <source>
        <dbReference type="Proteomes" id="UP000054262"/>
    </source>
</evidence>
<dbReference type="EMBL" id="AAUX01000001">
    <property type="protein sequence ID" value="EAV46901.1"/>
    <property type="molecule type" value="Genomic_DNA"/>
</dbReference>
<protein>
    <submittedName>
        <fullName evidence="4">Deoxynucleoside kinase</fullName>
    </submittedName>
</protein>
<keyword evidence="2" id="KW-0547">Nucleotide-binding</keyword>
<dbReference type="SUPFAM" id="SSF52540">
    <property type="entry name" value="P-loop containing nucleoside triphosphate hydrolases"/>
    <property type="match status" value="1"/>
</dbReference>
<keyword evidence="5" id="KW-1185">Reference proteome</keyword>
<evidence type="ECO:0000256" key="2">
    <source>
        <dbReference type="PIRSR" id="PIRSR000705-3"/>
    </source>
</evidence>
<organism evidence="4 5">
    <name type="scientific">Methylophilales bacterium HTCC2181</name>
    <dbReference type="NCBI Taxonomy" id="383631"/>
    <lineage>
        <taxon>Bacteria</taxon>
        <taxon>Pseudomonadati</taxon>
        <taxon>Pseudomonadota</taxon>
        <taxon>Betaproteobacteria</taxon>
        <taxon>Nitrosomonadales</taxon>
        <taxon>OM43 clade</taxon>
    </lineage>
</organism>
<dbReference type="InterPro" id="IPR027417">
    <property type="entry name" value="P-loop_NTPase"/>
</dbReference>
<dbReference type="AlphaFoldDB" id="A0P5U1"/>
<keyword evidence="4" id="KW-0808">Transferase</keyword>
<dbReference type="InterPro" id="IPR031314">
    <property type="entry name" value="DNK_dom"/>
</dbReference>
<dbReference type="Pfam" id="PF01712">
    <property type="entry name" value="dNK"/>
    <property type="match status" value="1"/>
</dbReference>
<feature type="binding site" evidence="2">
    <location>
        <begin position="14"/>
        <end position="22"/>
    </location>
    <ligand>
        <name>ATP</name>
        <dbReference type="ChEBI" id="CHEBI:30616"/>
    </ligand>
</feature>
<evidence type="ECO:0000313" key="4">
    <source>
        <dbReference type="EMBL" id="EAV46901.1"/>
    </source>
</evidence>
<dbReference type="Proteomes" id="UP000054262">
    <property type="component" value="Unassembled WGS sequence"/>
</dbReference>
<name>A0P5U1_9PROT</name>
<gene>
    <name evidence="4" type="ORF">MB2181_02470</name>
</gene>
<evidence type="ECO:0000256" key="1">
    <source>
        <dbReference type="PIRSR" id="PIRSR000705-1"/>
    </source>
</evidence>
<dbReference type="GO" id="GO:0005524">
    <property type="term" value="F:ATP binding"/>
    <property type="evidence" value="ECO:0007669"/>
    <property type="project" value="UniProtKB-KW"/>
</dbReference>
<dbReference type="InterPro" id="IPR050566">
    <property type="entry name" value="Deoxyribonucleoside_kinase"/>
</dbReference>
<accession>A0P5U1</accession>
<reference evidence="4 5" key="1">
    <citation type="submission" date="2006-11" db="EMBL/GenBank/DDBJ databases">
        <authorList>
            <person name="Giovannoni S."/>
            <person name="Vergin K."/>
            <person name="Ferriera S."/>
            <person name="Johnson J."/>
            <person name="Kravitz S."/>
            <person name="Beeson K."/>
            <person name="Sutton G."/>
            <person name="Rogers Y.-H."/>
            <person name="Friedman R."/>
            <person name="Frazier M."/>
            <person name="Venter J.C."/>
        </authorList>
    </citation>
    <scope>NUCLEOTIDE SEQUENCE [LARGE SCALE GENOMIC DNA]</scope>
    <source>
        <strain evidence="4 5">HTCC2181</strain>
    </source>
</reference>
<feature type="active site" description="Proton acceptor" evidence="1">
    <location>
        <position position="88"/>
    </location>
</feature>
<proteinExistence type="predicted"/>
<keyword evidence="2" id="KW-0067">ATP-binding</keyword>